<organism evidence="1">
    <name type="scientific">Arundo donax</name>
    <name type="common">Giant reed</name>
    <name type="synonym">Donax arundinaceus</name>
    <dbReference type="NCBI Taxonomy" id="35708"/>
    <lineage>
        <taxon>Eukaryota</taxon>
        <taxon>Viridiplantae</taxon>
        <taxon>Streptophyta</taxon>
        <taxon>Embryophyta</taxon>
        <taxon>Tracheophyta</taxon>
        <taxon>Spermatophyta</taxon>
        <taxon>Magnoliopsida</taxon>
        <taxon>Liliopsida</taxon>
        <taxon>Poales</taxon>
        <taxon>Poaceae</taxon>
        <taxon>PACMAD clade</taxon>
        <taxon>Arundinoideae</taxon>
        <taxon>Arundineae</taxon>
        <taxon>Arundo</taxon>
    </lineage>
</organism>
<evidence type="ECO:0000313" key="1">
    <source>
        <dbReference type="EMBL" id="JAD67820.1"/>
    </source>
</evidence>
<accession>A0A0A9C355</accession>
<name>A0A0A9C355_ARUDO</name>
<dbReference type="AlphaFoldDB" id="A0A0A9C355"/>
<sequence length="82" mass="9675">MSWKMEHTTIIKKSKDHFRGIIIHKMFYKKHVFCSSFTTLDPFTYVNVCSFKLIVSLNILASEKLHADKNIMLWFPLDGSCY</sequence>
<proteinExistence type="predicted"/>
<protein>
    <submittedName>
        <fullName evidence="1">Uncharacterized protein</fullName>
    </submittedName>
</protein>
<reference evidence="1" key="2">
    <citation type="journal article" date="2015" name="Data Brief">
        <title>Shoot transcriptome of the giant reed, Arundo donax.</title>
        <authorList>
            <person name="Barrero R.A."/>
            <person name="Guerrero F.D."/>
            <person name="Moolhuijzen P."/>
            <person name="Goolsby J.A."/>
            <person name="Tidwell J."/>
            <person name="Bellgard S.E."/>
            <person name="Bellgard M.I."/>
        </authorList>
    </citation>
    <scope>NUCLEOTIDE SEQUENCE</scope>
    <source>
        <tissue evidence="1">Shoot tissue taken approximately 20 cm above the soil surface</tissue>
    </source>
</reference>
<dbReference type="EMBL" id="GBRH01230075">
    <property type="protein sequence ID" value="JAD67820.1"/>
    <property type="molecule type" value="Transcribed_RNA"/>
</dbReference>
<reference evidence="1" key="1">
    <citation type="submission" date="2014-09" db="EMBL/GenBank/DDBJ databases">
        <authorList>
            <person name="Magalhaes I.L.F."/>
            <person name="Oliveira U."/>
            <person name="Santos F.R."/>
            <person name="Vidigal T.H.D.A."/>
            <person name="Brescovit A.D."/>
            <person name="Santos A.J."/>
        </authorList>
    </citation>
    <scope>NUCLEOTIDE SEQUENCE</scope>
    <source>
        <tissue evidence="1">Shoot tissue taken approximately 20 cm above the soil surface</tissue>
    </source>
</reference>